<protein>
    <submittedName>
        <fullName evidence="2 3">Uncharacterized protein</fullName>
    </submittedName>
</protein>
<feature type="region of interest" description="Disordered" evidence="1">
    <location>
        <begin position="47"/>
        <end position="74"/>
    </location>
</feature>
<keyword evidence="4" id="KW-1185">Reference proteome</keyword>
<dbReference type="Proteomes" id="UP000008810">
    <property type="component" value="Chromosome 5"/>
</dbReference>
<dbReference type="InParanoid" id="A0A2K2CJ39"/>
<reference evidence="2" key="2">
    <citation type="submission" date="2017-06" db="EMBL/GenBank/DDBJ databases">
        <title>WGS assembly of Brachypodium distachyon.</title>
        <authorList>
            <consortium name="The International Brachypodium Initiative"/>
            <person name="Lucas S."/>
            <person name="Harmon-Smith M."/>
            <person name="Lail K."/>
            <person name="Tice H."/>
            <person name="Grimwood J."/>
            <person name="Bruce D."/>
            <person name="Barry K."/>
            <person name="Shu S."/>
            <person name="Lindquist E."/>
            <person name="Wang M."/>
            <person name="Pitluck S."/>
            <person name="Vogel J.P."/>
            <person name="Garvin D.F."/>
            <person name="Mockler T.C."/>
            <person name="Schmutz J."/>
            <person name="Rokhsar D."/>
            <person name="Bevan M.W."/>
        </authorList>
    </citation>
    <scope>NUCLEOTIDE SEQUENCE</scope>
    <source>
        <strain evidence="2">Bd21</strain>
    </source>
</reference>
<evidence type="ECO:0000313" key="4">
    <source>
        <dbReference type="Proteomes" id="UP000008810"/>
    </source>
</evidence>
<sequence>MNGSEQSSALLCIPGKNSTPNQLHHNLHLIDDQANPTSQRLCPRNIQRHGSVPRSDRRNAYQVEPRKRDMGGRA</sequence>
<reference evidence="2 3" key="1">
    <citation type="journal article" date="2010" name="Nature">
        <title>Genome sequencing and analysis of the model grass Brachypodium distachyon.</title>
        <authorList>
            <consortium name="International Brachypodium Initiative"/>
        </authorList>
    </citation>
    <scope>NUCLEOTIDE SEQUENCE [LARGE SCALE GENOMIC DNA]</scope>
    <source>
        <strain evidence="2 3">Bd21</strain>
    </source>
</reference>
<proteinExistence type="predicted"/>
<dbReference type="AlphaFoldDB" id="A0A2K2CJ39"/>
<dbReference type="Gramene" id="PNT62046">
    <property type="protein sequence ID" value="PNT62046"/>
    <property type="gene ID" value="BRADI_5g24616v3"/>
</dbReference>
<organism evidence="2">
    <name type="scientific">Brachypodium distachyon</name>
    <name type="common">Purple false brome</name>
    <name type="synonym">Trachynia distachya</name>
    <dbReference type="NCBI Taxonomy" id="15368"/>
    <lineage>
        <taxon>Eukaryota</taxon>
        <taxon>Viridiplantae</taxon>
        <taxon>Streptophyta</taxon>
        <taxon>Embryophyta</taxon>
        <taxon>Tracheophyta</taxon>
        <taxon>Spermatophyta</taxon>
        <taxon>Magnoliopsida</taxon>
        <taxon>Liliopsida</taxon>
        <taxon>Poales</taxon>
        <taxon>Poaceae</taxon>
        <taxon>BOP clade</taxon>
        <taxon>Pooideae</taxon>
        <taxon>Stipodae</taxon>
        <taxon>Brachypodieae</taxon>
        <taxon>Brachypodium</taxon>
    </lineage>
</organism>
<evidence type="ECO:0000313" key="3">
    <source>
        <dbReference type="EnsemblPlants" id="PNT62046"/>
    </source>
</evidence>
<gene>
    <name evidence="2" type="ORF">BRADI_5g24616v3</name>
</gene>
<evidence type="ECO:0000313" key="2">
    <source>
        <dbReference type="EMBL" id="PNT62046.1"/>
    </source>
</evidence>
<dbReference type="EMBL" id="CM000884">
    <property type="protein sequence ID" value="PNT62046.1"/>
    <property type="molecule type" value="Genomic_DNA"/>
</dbReference>
<accession>A0A2K2CJ39</accession>
<name>A0A2K2CJ39_BRADI</name>
<evidence type="ECO:0000256" key="1">
    <source>
        <dbReference type="SAM" id="MobiDB-lite"/>
    </source>
</evidence>
<reference evidence="3" key="3">
    <citation type="submission" date="2018-08" db="UniProtKB">
        <authorList>
            <consortium name="EnsemblPlants"/>
        </authorList>
    </citation>
    <scope>IDENTIFICATION</scope>
    <source>
        <strain evidence="3">cv. Bd21</strain>
    </source>
</reference>
<dbReference type="EnsemblPlants" id="PNT62046">
    <property type="protein sequence ID" value="PNT62046"/>
    <property type="gene ID" value="BRADI_5g24616v3"/>
</dbReference>
<feature type="compositionally biased region" description="Basic and acidic residues" evidence="1">
    <location>
        <begin position="54"/>
        <end position="74"/>
    </location>
</feature>